<dbReference type="InterPro" id="IPR016039">
    <property type="entry name" value="Thiolase-like"/>
</dbReference>
<evidence type="ECO:0000256" key="2">
    <source>
        <dbReference type="ARBA" id="ARBA00022679"/>
    </source>
</evidence>
<dbReference type="PANTHER" id="PTHR11712:SF347">
    <property type="entry name" value="BETA KETOACYL-ACYL CARRIER PROTEIN SYNTHASE"/>
    <property type="match status" value="1"/>
</dbReference>
<dbReference type="InterPro" id="IPR014030">
    <property type="entry name" value="Ketoacyl_synth_N"/>
</dbReference>
<dbReference type="Pfam" id="PF02801">
    <property type="entry name" value="Ketoacyl-synt_C"/>
    <property type="match status" value="1"/>
</dbReference>
<dbReference type="SMART" id="SM00825">
    <property type="entry name" value="PKS_KS"/>
    <property type="match status" value="1"/>
</dbReference>
<dbReference type="Pfam" id="PF00109">
    <property type="entry name" value="ketoacyl-synt"/>
    <property type="match status" value="1"/>
</dbReference>
<evidence type="ECO:0000313" key="5">
    <source>
        <dbReference type="EMBL" id="GAA0872560.1"/>
    </source>
</evidence>
<feature type="domain" description="Ketosynthase family 3 (KS3)" evidence="4">
    <location>
        <begin position="9"/>
        <end position="388"/>
    </location>
</feature>
<dbReference type="PANTHER" id="PTHR11712">
    <property type="entry name" value="POLYKETIDE SYNTHASE-RELATED"/>
    <property type="match status" value="1"/>
</dbReference>
<dbReference type="PROSITE" id="PS52004">
    <property type="entry name" value="KS3_2"/>
    <property type="match status" value="1"/>
</dbReference>
<comment type="caution">
    <text evidence="5">The sequence shown here is derived from an EMBL/GenBank/DDBJ whole genome shotgun (WGS) entry which is preliminary data.</text>
</comment>
<sequence>MFKIIRVLKEPIAITGFSSLSNLGSQPQEIWENYQQEKIFFSSLEGDFVGSLNAEAHQQVQALRYENKHYEKLDKTVLMAVLSGRRATQQAGWNTRDNFGINLGSSRGATALFEAYHKTFILTGATPTQSSPQTTLGNIATWVAQDLKARGPVISHSITCSTALHAILNGIAWITSGMTNKFLVGGSEAPLTPFTLAQMKAMKLYANHHHHSYPCRSLDFTKKQNTMVLGEGGGSICLERETNQAQLAKIIGIGYAVDSLEHAVSISAEADCFQASMKMAMEGLDKNSVDAIVMHAPGTMKGDLSETKAIQQVFGDQIPLCTSTKWKTGHTFGASGVLSIELALFMMEHQEFIPVPFQGESPYPVTLYRIMVNAVGFGGNAVSILLERSA</sequence>
<evidence type="ECO:0000313" key="6">
    <source>
        <dbReference type="Proteomes" id="UP001500507"/>
    </source>
</evidence>
<dbReference type="SUPFAM" id="SSF53901">
    <property type="entry name" value="Thiolase-like"/>
    <property type="match status" value="1"/>
</dbReference>
<protein>
    <submittedName>
        <fullName evidence="5">Beta-ketoacyl synthase N-terminal-like domain-containing protein</fullName>
    </submittedName>
</protein>
<evidence type="ECO:0000256" key="3">
    <source>
        <dbReference type="RuleBase" id="RU003694"/>
    </source>
</evidence>
<organism evidence="5 6">
    <name type="scientific">Gangjinia marincola</name>
    <dbReference type="NCBI Taxonomy" id="578463"/>
    <lineage>
        <taxon>Bacteria</taxon>
        <taxon>Pseudomonadati</taxon>
        <taxon>Bacteroidota</taxon>
        <taxon>Flavobacteriia</taxon>
        <taxon>Flavobacteriales</taxon>
        <taxon>Flavobacteriaceae</taxon>
        <taxon>Gangjinia</taxon>
    </lineage>
</organism>
<gene>
    <name evidence="5" type="ORF">GCM10009117_17070</name>
</gene>
<keyword evidence="6" id="KW-1185">Reference proteome</keyword>
<dbReference type="InterPro" id="IPR000794">
    <property type="entry name" value="Beta-ketoacyl_synthase"/>
</dbReference>
<name>A0ABN1MHE2_9FLAO</name>
<keyword evidence="2 3" id="KW-0808">Transferase</keyword>
<evidence type="ECO:0000256" key="1">
    <source>
        <dbReference type="ARBA" id="ARBA00008467"/>
    </source>
</evidence>
<proteinExistence type="inferred from homology"/>
<dbReference type="InterPro" id="IPR014031">
    <property type="entry name" value="Ketoacyl_synth_C"/>
</dbReference>
<dbReference type="EMBL" id="BAAAFG010000015">
    <property type="protein sequence ID" value="GAA0872560.1"/>
    <property type="molecule type" value="Genomic_DNA"/>
</dbReference>
<reference evidence="5 6" key="1">
    <citation type="journal article" date="2019" name="Int. J. Syst. Evol. Microbiol.">
        <title>The Global Catalogue of Microorganisms (GCM) 10K type strain sequencing project: providing services to taxonomists for standard genome sequencing and annotation.</title>
        <authorList>
            <consortium name="The Broad Institute Genomics Platform"/>
            <consortium name="The Broad Institute Genome Sequencing Center for Infectious Disease"/>
            <person name="Wu L."/>
            <person name="Ma J."/>
        </authorList>
    </citation>
    <scope>NUCLEOTIDE SEQUENCE [LARGE SCALE GENOMIC DNA]</scope>
    <source>
        <strain evidence="5 6">JCM 16082</strain>
    </source>
</reference>
<dbReference type="InterPro" id="IPR020841">
    <property type="entry name" value="PKS_Beta-ketoAc_synthase_dom"/>
</dbReference>
<evidence type="ECO:0000259" key="4">
    <source>
        <dbReference type="PROSITE" id="PS52004"/>
    </source>
</evidence>
<comment type="similarity">
    <text evidence="1 3">Belongs to the thiolase-like superfamily. Beta-ketoacyl-ACP synthases family.</text>
</comment>
<dbReference type="Gene3D" id="3.40.47.10">
    <property type="match status" value="1"/>
</dbReference>
<accession>A0ABN1MHE2</accession>
<dbReference type="Proteomes" id="UP001500507">
    <property type="component" value="Unassembled WGS sequence"/>
</dbReference>